<evidence type="ECO:0000313" key="1">
    <source>
        <dbReference type="EMBL" id="KAJ8874597.1"/>
    </source>
</evidence>
<gene>
    <name evidence="1" type="ORF">PR048_025463</name>
</gene>
<comment type="caution">
    <text evidence="1">The sequence shown here is derived from an EMBL/GenBank/DDBJ whole genome shotgun (WGS) entry which is preliminary data.</text>
</comment>
<proteinExistence type="predicted"/>
<evidence type="ECO:0000313" key="2">
    <source>
        <dbReference type="Proteomes" id="UP001159363"/>
    </source>
</evidence>
<dbReference type="EMBL" id="JARBHB010000010">
    <property type="protein sequence ID" value="KAJ8874597.1"/>
    <property type="molecule type" value="Genomic_DNA"/>
</dbReference>
<protein>
    <submittedName>
        <fullName evidence="1">Uncharacterized protein</fullName>
    </submittedName>
</protein>
<keyword evidence="2" id="KW-1185">Reference proteome</keyword>
<dbReference type="Proteomes" id="UP001159363">
    <property type="component" value="Chromosome 9"/>
</dbReference>
<organism evidence="1 2">
    <name type="scientific">Dryococelus australis</name>
    <dbReference type="NCBI Taxonomy" id="614101"/>
    <lineage>
        <taxon>Eukaryota</taxon>
        <taxon>Metazoa</taxon>
        <taxon>Ecdysozoa</taxon>
        <taxon>Arthropoda</taxon>
        <taxon>Hexapoda</taxon>
        <taxon>Insecta</taxon>
        <taxon>Pterygota</taxon>
        <taxon>Neoptera</taxon>
        <taxon>Polyneoptera</taxon>
        <taxon>Phasmatodea</taxon>
        <taxon>Verophasmatodea</taxon>
        <taxon>Anareolatae</taxon>
        <taxon>Phasmatidae</taxon>
        <taxon>Eurycanthinae</taxon>
        <taxon>Dryococelus</taxon>
    </lineage>
</organism>
<name>A0ABQ9GRG7_9NEOP</name>
<reference evidence="1 2" key="1">
    <citation type="submission" date="2023-02" db="EMBL/GenBank/DDBJ databases">
        <title>LHISI_Scaffold_Assembly.</title>
        <authorList>
            <person name="Stuart O.P."/>
            <person name="Cleave R."/>
            <person name="Magrath M.J.L."/>
            <person name="Mikheyev A.S."/>
        </authorList>
    </citation>
    <scope>NUCLEOTIDE SEQUENCE [LARGE SCALE GENOMIC DNA]</scope>
    <source>
        <strain evidence="1">Daus_M_001</strain>
        <tissue evidence="1">Leg muscle</tissue>
    </source>
</reference>
<sequence>MQGRVEREYLDKPRNPVATSATFATSENLCYPAGNESWFAFVGGDDHNGLLSVEERGACLFVVWGLGGVPPEGFPPAGTMAQGRHQESQVMALSPCQTTLAALSTFQRGTMGHRKKLDFSASHSPTSSNLALFYLASCDVPDKQSWKKKDSFIATTPCLKLP</sequence>
<accession>A0ABQ9GRG7</accession>